<gene>
    <name evidence="7" type="ORF">QBC46DRAFT_388808</name>
</gene>
<feature type="region of interest" description="Disordered" evidence="5">
    <location>
        <begin position="1"/>
        <end position="66"/>
    </location>
</feature>
<sequence>MISIQKQGGVSSQQAVREAPASRIVPKPIPETQKQDARTYQIEQLRRRYSPKESTLENGETSLSLSIKPSDPDFPFDLEKLHCELRIPAAYPRHPPRLLVKNSDIPRGFSINIERGWDRLVAEKRGATLLALTSALDRRLESFLSEQKTETVKLMTFKDTRHLDQASSEPQPQQQRPQETPQPKQERRYIPDESFSREQIAEAKARRAQEVRQLEARMGRQPSYTKSSDGVVYTLPLEPKRRGDLPLGLQAVRSVQLIIPLLYPLQPLRILLNDVESEDAEGVEELFSRKATEQKQMTLMSHINYLTQNIHALAKQAKAQAQDSRIKVNSADSAKVVVDLEAAKIAEHTTAALDGDRVHIHVIPRPPEWGHDHDTDGSDYSDYDSDEEYTDEDGGGGVAVQPGQPGTTSSQNNHPEIGTAISFPSIELHHGIELLQISLLSISVKCERCKAMNEVTGLKDKVEKQGSCKKCATAFTVRFRQELVHQHSTRAGFIDAAGCTVADLLPSTFVPTCGKCSTPYSQGLLSVRGETTTNVCRECHSRFTFRIPEVKFLAYAPGMTRLPPTTGPRRKMEKLGLHAGEPLPDKGVCTHYKRSYRWFRFSCCSKVHPCDRCHDAAEDHVNEWANRMICGWCSREQNYSVESCAFCGRSVIGKRGKGYWEGGKGTRNKTLMRRGDKRKYRRVGGGEARKEKD</sequence>
<evidence type="ECO:0000256" key="5">
    <source>
        <dbReference type="SAM" id="MobiDB-lite"/>
    </source>
</evidence>
<dbReference type="SUPFAM" id="SSF161219">
    <property type="entry name" value="CHY zinc finger-like"/>
    <property type="match status" value="1"/>
</dbReference>
<reference evidence="8" key="1">
    <citation type="journal article" date="2023" name="Mol. Phylogenet. Evol.">
        <title>Genome-scale phylogeny and comparative genomics of the fungal order Sordariales.</title>
        <authorList>
            <person name="Hensen N."/>
            <person name="Bonometti L."/>
            <person name="Westerberg I."/>
            <person name="Brannstrom I.O."/>
            <person name="Guillou S."/>
            <person name="Cros-Aarteil S."/>
            <person name="Calhoun S."/>
            <person name="Haridas S."/>
            <person name="Kuo A."/>
            <person name="Mondo S."/>
            <person name="Pangilinan J."/>
            <person name="Riley R."/>
            <person name="LaButti K."/>
            <person name="Andreopoulos B."/>
            <person name="Lipzen A."/>
            <person name="Chen C."/>
            <person name="Yan M."/>
            <person name="Daum C."/>
            <person name="Ng V."/>
            <person name="Clum A."/>
            <person name="Steindorff A."/>
            <person name="Ohm R.A."/>
            <person name="Martin F."/>
            <person name="Silar P."/>
            <person name="Natvig D.O."/>
            <person name="Lalanne C."/>
            <person name="Gautier V."/>
            <person name="Ament-Velasquez S.L."/>
            <person name="Kruys A."/>
            <person name="Hutchinson M.I."/>
            <person name="Powell A.J."/>
            <person name="Barry K."/>
            <person name="Miller A.N."/>
            <person name="Grigoriev I.V."/>
            <person name="Debuchy R."/>
            <person name="Gladieux P."/>
            <person name="Hiltunen Thoren M."/>
            <person name="Johannesson H."/>
        </authorList>
    </citation>
    <scope>NUCLEOTIDE SEQUENCE [LARGE SCALE GENOMIC DNA]</scope>
    <source>
        <strain evidence="8">CBS 340.73</strain>
    </source>
</reference>
<evidence type="ECO:0000256" key="3">
    <source>
        <dbReference type="ARBA" id="ARBA00022833"/>
    </source>
</evidence>
<feature type="region of interest" description="Disordered" evidence="5">
    <location>
        <begin position="674"/>
        <end position="693"/>
    </location>
</feature>
<feature type="compositionally biased region" description="Polar residues" evidence="5">
    <location>
        <begin position="1"/>
        <end position="15"/>
    </location>
</feature>
<dbReference type="EMBL" id="MU853817">
    <property type="protein sequence ID" value="KAK3939093.1"/>
    <property type="molecule type" value="Genomic_DNA"/>
</dbReference>
<keyword evidence="3" id="KW-0862">Zinc</keyword>
<keyword evidence="8" id="KW-1185">Reference proteome</keyword>
<keyword evidence="2 4" id="KW-0863">Zinc-finger</keyword>
<dbReference type="Proteomes" id="UP001303473">
    <property type="component" value="Unassembled WGS sequence"/>
</dbReference>
<dbReference type="PROSITE" id="PS51266">
    <property type="entry name" value="ZF_CHY"/>
    <property type="match status" value="1"/>
</dbReference>
<keyword evidence="1" id="KW-0479">Metal-binding</keyword>
<proteinExistence type="predicted"/>
<evidence type="ECO:0000313" key="7">
    <source>
        <dbReference type="EMBL" id="KAK3939093.1"/>
    </source>
</evidence>
<feature type="domain" description="CHY-type" evidence="6">
    <location>
        <begin position="582"/>
        <end position="649"/>
    </location>
</feature>
<feature type="compositionally biased region" description="Basic and acidic residues" evidence="5">
    <location>
        <begin position="184"/>
        <end position="196"/>
    </location>
</feature>
<dbReference type="InterPro" id="IPR008913">
    <property type="entry name" value="Znf_CHY"/>
</dbReference>
<feature type="compositionally biased region" description="Acidic residues" evidence="5">
    <location>
        <begin position="377"/>
        <end position="394"/>
    </location>
</feature>
<evidence type="ECO:0000256" key="1">
    <source>
        <dbReference type="ARBA" id="ARBA00022723"/>
    </source>
</evidence>
<comment type="caution">
    <text evidence="7">The sequence shown here is derived from an EMBL/GenBank/DDBJ whole genome shotgun (WGS) entry which is preliminary data.</text>
</comment>
<feature type="region of interest" description="Disordered" evidence="5">
    <location>
        <begin position="364"/>
        <end position="418"/>
    </location>
</feature>
<organism evidence="7 8">
    <name type="scientific">Diplogelasinospora grovesii</name>
    <dbReference type="NCBI Taxonomy" id="303347"/>
    <lineage>
        <taxon>Eukaryota</taxon>
        <taxon>Fungi</taxon>
        <taxon>Dikarya</taxon>
        <taxon>Ascomycota</taxon>
        <taxon>Pezizomycotina</taxon>
        <taxon>Sordariomycetes</taxon>
        <taxon>Sordariomycetidae</taxon>
        <taxon>Sordariales</taxon>
        <taxon>Diplogelasinosporaceae</taxon>
        <taxon>Diplogelasinospora</taxon>
    </lineage>
</organism>
<dbReference type="Pfam" id="PF05495">
    <property type="entry name" value="zf-CHY"/>
    <property type="match status" value="1"/>
</dbReference>
<dbReference type="GO" id="GO:0008270">
    <property type="term" value="F:zinc ion binding"/>
    <property type="evidence" value="ECO:0007669"/>
    <property type="project" value="UniProtKB-KW"/>
</dbReference>
<evidence type="ECO:0000259" key="6">
    <source>
        <dbReference type="PROSITE" id="PS51266"/>
    </source>
</evidence>
<feature type="compositionally biased region" description="Low complexity" evidence="5">
    <location>
        <begin position="169"/>
        <end position="183"/>
    </location>
</feature>
<accession>A0AAN6S3X6</accession>
<dbReference type="AlphaFoldDB" id="A0AAN6S3X6"/>
<evidence type="ECO:0000256" key="2">
    <source>
        <dbReference type="ARBA" id="ARBA00022771"/>
    </source>
</evidence>
<feature type="region of interest" description="Disordered" evidence="5">
    <location>
        <begin position="163"/>
        <end position="196"/>
    </location>
</feature>
<name>A0AAN6S3X6_9PEZI</name>
<evidence type="ECO:0000313" key="8">
    <source>
        <dbReference type="Proteomes" id="UP001303473"/>
    </source>
</evidence>
<protein>
    <recommendedName>
        <fullName evidence="6">CHY-type domain-containing protein</fullName>
    </recommendedName>
</protein>
<evidence type="ECO:0000256" key="4">
    <source>
        <dbReference type="PROSITE-ProRule" id="PRU00601"/>
    </source>
</evidence>
<feature type="compositionally biased region" description="Basic and acidic residues" evidence="5">
    <location>
        <begin position="44"/>
        <end position="55"/>
    </location>
</feature>
<feature type="compositionally biased region" description="Polar residues" evidence="5">
    <location>
        <begin position="56"/>
        <end position="66"/>
    </location>
</feature>
<dbReference type="InterPro" id="IPR037274">
    <property type="entry name" value="Znf_CHY_sf"/>
</dbReference>